<gene>
    <name evidence="2" type="primary">LOC100369880</name>
</gene>
<protein>
    <submittedName>
        <fullName evidence="2">39S ribosomal protein L28, mitochondrial-like</fullName>
    </submittedName>
</protein>
<dbReference type="GeneID" id="100369880"/>
<accession>A0ABM0GX78</accession>
<dbReference type="PANTHER" id="PTHR13528">
    <property type="entry name" value="39S RIBOSOMAL PROTEIN L28, MITOCHONDRIAL"/>
    <property type="match status" value="1"/>
</dbReference>
<name>A0ABM0GX78_SACKO</name>
<evidence type="ECO:0000313" key="1">
    <source>
        <dbReference type="Proteomes" id="UP000694865"/>
    </source>
</evidence>
<dbReference type="PANTHER" id="PTHR13528:SF2">
    <property type="entry name" value="LARGE RIBOSOMAL SUBUNIT PROTEIN BL28M"/>
    <property type="match status" value="1"/>
</dbReference>
<dbReference type="InterPro" id="IPR026569">
    <property type="entry name" value="Ribosomal_bL28"/>
</dbReference>
<evidence type="ECO:0000313" key="2">
    <source>
        <dbReference type="RefSeq" id="XP_002739345.1"/>
    </source>
</evidence>
<reference evidence="2" key="1">
    <citation type="submission" date="2025-08" db="UniProtKB">
        <authorList>
            <consortium name="RefSeq"/>
        </authorList>
    </citation>
    <scope>IDENTIFICATION</scope>
    <source>
        <tissue evidence="2">Testes</tissue>
    </source>
</reference>
<keyword evidence="1" id="KW-1185">Reference proteome</keyword>
<dbReference type="RefSeq" id="XP_002739345.1">
    <property type="nucleotide sequence ID" value="XM_002739299.2"/>
</dbReference>
<organism evidence="1 2">
    <name type="scientific">Saccoglossus kowalevskii</name>
    <name type="common">Acorn worm</name>
    <dbReference type="NCBI Taxonomy" id="10224"/>
    <lineage>
        <taxon>Eukaryota</taxon>
        <taxon>Metazoa</taxon>
        <taxon>Hemichordata</taxon>
        <taxon>Enteropneusta</taxon>
        <taxon>Harrimaniidae</taxon>
        <taxon>Saccoglossus</taxon>
    </lineage>
</organism>
<proteinExistence type="predicted"/>
<sequence length="282" mass="33474">MASKKVPEVVHRFGRFGHRYQTGLGTKIPQVWHDLKRWTKPYPNPIHWIPEEGKFKKDPRTGEKMRIQNVPIPVLYPKVSQSALWGGEGWIKGYKKRNNKKMKPRVRKIWKPQVFQRSFYSEILERDIGPIGVTLSTLDQIDKCCGFDFYILKTPREDLQSKLGLDLKRHMLLKLLSKDEMYPDDEVKREKIYNRYKQFIIPKEQAEWLGLSYKEAINKVRKIEREKNPISPLMEKYTEELVAKLKDQSFEGPDVELDKFDFPESRSEKMKKWIFGGKDEKS</sequence>
<dbReference type="Proteomes" id="UP000694865">
    <property type="component" value="Unplaced"/>
</dbReference>